<feature type="transmembrane region" description="Helical" evidence="1">
    <location>
        <begin position="605"/>
        <end position="627"/>
    </location>
</feature>
<proteinExistence type="predicted"/>
<feature type="transmembrane region" description="Helical" evidence="1">
    <location>
        <begin position="182"/>
        <end position="203"/>
    </location>
</feature>
<dbReference type="EMBL" id="AB158402">
    <property type="protein sequence ID" value="BAF44058.1"/>
    <property type="molecule type" value="Genomic_DNA"/>
</dbReference>
<evidence type="ECO:0000313" key="2">
    <source>
        <dbReference type="EMBL" id="BAF44058.1"/>
    </source>
</evidence>
<keyword evidence="1" id="KW-0472">Membrane</keyword>
<keyword evidence="2" id="KW-0614">Plasmid</keyword>
<feature type="transmembrane region" description="Helical" evidence="1">
    <location>
        <begin position="229"/>
        <end position="250"/>
    </location>
</feature>
<organism evidence="2">
    <name type="scientific">Enterococcus faecium</name>
    <name type="common">Streptococcus faecium</name>
    <dbReference type="NCBI Taxonomy" id="1352"/>
    <lineage>
        <taxon>Bacteria</taxon>
        <taxon>Bacillati</taxon>
        <taxon>Bacillota</taxon>
        <taxon>Bacilli</taxon>
        <taxon>Lactobacillales</taxon>
        <taxon>Enterococcaceae</taxon>
        <taxon>Enterococcus</taxon>
    </lineage>
</organism>
<evidence type="ECO:0008006" key="3">
    <source>
        <dbReference type="Google" id="ProtNLM"/>
    </source>
</evidence>
<keyword evidence="1" id="KW-1133">Transmembrane helix</keyword>
<name>A1IGE9_ENTFC</name>
<protein>
    <recommendedName>
        <fullName evidence="3">Bacteriocin-associated integral membrane protein</fullName>
    </recommendedName>
</protein>
<feature type="transmembrane region" description="Helical" evidence="1">
    <location>
        <begin position="648"/>
        <end position="669"/>
    </location>
</feature>
<sequence>MLKKINAVLSLFVCITILFFSTNVINGIKTSEALYKNTAEIHMQYKDDMDFNSYINALYEISTQENINISQYSFTAVNQLTILATNPNANKHWKFSKKNILARNDSKVHYTNNKNSKYQLKLPNNFLNINIYPFSHVENIGLSEILYVQGNSNKLIPVLKKYGTPTISNINQSDTFQINTNIVLVICYLSIFIVITTIIFAFSKMKEITLKKMLGYNSFDTIKDSIKELNLLFCSLIITFILSIFLSIYYSNENFFLSFLLCSIFHFIISFLFIIVTLSIYHLSSIKNYLKNSRPLKLNLCILNICLFLSMILLLIASTKVINIHNEAENNSLKYWERTTNLYKTNITNQLNRNNTVEENNYLKKASKFVYKIQKNYKTFIIAPYNYATIQENNKEFFIGQKVYPNFEDYVSQPAGAGICVDLNYLKYYNPISFEESTDLNLINSDPLTTYILVPKKYKEYAKMIEKNYLEDIQFRLEDSPPQAPYKTPNLKNLKIKLIFVNNNQKYFSFNTLYGKAKDNYTITDPIVRVINPEITESLFWGNILTSVGGFFFDQKHTSNQNFFNQINPYIKEFNLVNIINFSYSVFQETGELLSQKKVNKLNAYLQYLLILGLFIIINFQMIFVSFTINSKKIALKKIFGYSPISQVLDLCLLPFTIELFATMCFQLIFSKNTYLYFIIFMIFLINLITSIIIYKKNSFKYFKENIL</sequence>
<feature type="transmembrane region" description="Helical" evidence="1">
    <location>
        <begin position="256"/>
        <end position="284"/>
    </location>
</feature>
<dbReference type="AlphaFoldDB" id="A1IGE9"/>
<feature type="transmembrane region" description="Helical" evidence="1">
    <location>
        <begin position="296"/>
        <end position="317"/>
    </location>
</feature>
<feature type="transmembrane region" description="Helical" evidence="1">
    <location>
        <begin position="675"/>
        <end position="695"/>
    </location>
</feature>
<evidence type="ECO:0000256" key="1">
    <source>
        <dbReference type="SAM" id="Phobius"/>
    </source>
</evidence>
<reference evidence="2" key="1">
    <citation type="submission" date="2003-12" db="EMBL/GenBank/DDBJ databases">
        <title>Cloning and Genetic Organization of a New Bacteriocin Determinant Encoded on the Mobilizable Plasmid p200B.</title>
        <authorList>
            <person name="Inoue T."/>
        </authorList>
    </citation>
    <scope>NUCLEOTIDE SEQUENCE</scope>
    <source>
        <plasmid evidence="2">p200B</plasmid>
    </source>
</reference>
<reference evidence="2" key="2">
    <citation type="submission" date="2003-12" db="EMBL/GenBank/DDBJ databases">
        <title>E. faecium plasmid p200B genes for ORF1, OFR2, ORF3, mobC, mobA, ORF6, ORF7, OFR8, repA, repB, ORF11, ORF12, ORF13, bac, ORF15, ORF16, OFR17, ORF18, complete CDS.</title>
        <authorList>
            <person name="Inoue T."/>
            <person name="Tomita H."/>
            <person name="Ike Y."/>
        </authorList>
    </citation>
    <scope>NUCLEOTIDE SEQUENCE</scope>
    <source>
        <plasmid evidence="2">p200B</plasmid>
    </source>
</reference>
<keyword evidence="1" id="KW-0812">Transmembrane</keyword>
<geneLocation type="plasmid" evidence="2">
    <name>p200B</name>
</geneLocation>
<accession>A1IGE9</accession>